<dbReference type="AlphaFoldDB" id="A0ABD1F5W9"/>
<proteinExistence type="inferred from homology"/>
<keyword evidence="7" id="KW-1185">Reference proteome</keyword>
<feature type="transmembrane region" description="Helical" evidence="5">
    <location>
        <begin position="415"/>
        <end position="435"/>
    </location>
</feature>
<comment type="pathway">
    <text evidence="5">Glycolipid biosynthesis; glycosylphosphatidylinositol-anchor biosynthesis.</text>
</comment>
<feature type="transmembrane region" description="Helical" evidence="5">
    <location>
        <begin position="238"/>
        <end position="258"/>
    </location>
</feature>
<feature type="transmembrane region" description="Helical" evidence="5">
    <location>
        <begin position="117"/>
        <end position="137"/>
    </location>
</feature>
<protein>
    <recommendedName>
        <fullName evidence="5">Phosphatidylinositol-glycan biosynthesis class W protein</fullName>
        <ecNumber evidence="5">2.3.-.-</ecNumber>
    </recommendedName>
</protein>
<feature type="transmembrane region" description="Helical" evidence="5">
    <location>
        <begin position="149"/>
        <end position="168"/>
    </location>
</feature>
<keyword evidence="5" id="KW-0012">Acyltransferase</keyword>
<feature type="transmembrane region" description="Helical" evidence="5">
    <location>
        <begin position="75"/>
        <end position="96"/>
    </location>
</feature>
<reference evidence="6 7" key="1">
    <citation type="submission" date="2024-05" db="EMBL/GenBank/DDBJ databases">
        <title>Genetic variation in Jamaican populations of the coffee berry borer (Hypothenemus hampei).</title>
        <authorList>
            <person name="Errbii M."/>
            <person name="Myrie A."/>
        </authorList>
    </citation>
    <scope>NUCLEOTIDE SEQUENCE [LARGE SCALE GENOMIC DNA]</scope>
    <source>
        <strain evidence="6">JA-Hopewell-2020-01-JO</strain>
        <tissue evidence="6">Whole body</tissue>
    </source>
</reference>
<keyword evidence="5" id="KW-0256">Endoplasmic reticulum</keyword>
<feature type="transmembrane region" description="Helical" evidence="5">
    <location>
        <begin position="20"/>
        <end position="41"/>
    </location>
</feature>
<comment type="similarity">
    <text evidence="5">Belongs to the PIGW family.</text>
</comment>
<name>A0ABD1F5W9_HYPHA</name>
<organism evidence="6 7">
    <name type="scientific">Hypothenemus hampei</name>
    <name type="common">Coffee berry borer</name>
    <dbReference type="NCBI Taxonomy" id="57062"/>
    <lineage>
        <taxon>Eukaryota</taxon>
        <taxon>Metazoa</taxon>
        <taxon>Ecdysozoa</taxon>
        <taxon>Arthropoda</taxon>
        <taxon>Hexapoda</taxon>
        <taxon>Insecta</taxon>
        <taxon>Pterygota</taxon>
        <taxon>Neoptera</taxon>
        <taxon>Endopterygota</taxon>
        <taxon>Coleoptera</taxon>
        <taxon>Polyphaga</taxon>
        <taxon>Cucujiformia</taxon>
        <taxon>Curculionidae</taxon>
        <taxon>Scolytinae</taxon>
        <taxon>Hypothenemus</taxon>
    </lineage>
</organism>
<dbReference type="PANTHER" id="PTHR20661:SF0">
    <property type="entry name" value="PHOSPHATIDYLINOSITOL-GLYCAN BIOSYNTHESIS CLASS W PROTEIN"/>
    <property type="match status" value="1"/>
</dbReference>
<feature type="transmembrane region" description="Helical" evidence="5">
    <location>
        <begin position="48"/>
        <end position="69"/>
    </location>
</feature>
<feature type="transmembrane region" description="Helical" evidence="5">
    <location>
        <begin position="180"/>
        <end position="201"/>
    </location>
</feature>
<feature type="transmembrane region" description="Helical" evidence="5">
    <location>
        <begin position="343"/>
        <end position="360"/>
    </location>
</feature>
<evidence type="ECO:0000256" key="5">
    <source>
        <dbReference type="RuleBase" id="RU280819"/>
    </source>
</evidence>
<feature type="transmembrane region" description="Helical" evidence="5">
    <location>
        <begin position="313"/>
        <end position="331"/>
    </location>
</feature>
<comment type="subcellular location">
    <subcellularLocation>
        <location evidence="5">Endoplasmic reticulum membrane</location>
        <topology evidence="5">Multi-pass membrane protein</topology>
    </subcellularLocation>
    <subcellularLocation>
        <location evidence="1">Membrane</location>
        <topology evidence="1">Multi-pass membrane protein</topology>
    </subcellularLocation>
</comment>
<dbReference type="GO" id="GO:0005789">
    <property type="term" value="C:endoplasmic reticulum membrane"/>
    <property type="evidence" value="ECO:0007669"/>
    <property type="project" value="UniProtKB-SubCell"/>
</dbReference>
<dbReference type="GO" id="GO:0008374">
    <property type="term" value="F:O-acyltransferase activity"/>
    <property type="evidence" value="ECO:0007669"/>
    <property type="project" value="UniProtKB-ARBA"/>
</dbReference>
<dbReference type="EC" id="2.3.-.-" evidence="5"/>
<keyword evidence="4 5" id="KW-0472">Membrane</keyword>
<dbReference type="PIRSF" id="PIRSF017321">
    <property type="entry name" value="GWT1"/>
    <property type="match status" value="1"/>
</dbReference>
<keyword evidence="5" id="KW-0337">GPI-anchor biosynthesis</keyword>
<evidence type="ECO:0000313" key="6">
    <source>
        <dbReference type="EMBL" id="KAL1512997.1"/>
    </source>
</evidence>
<keyword evidence="5" id="KW-0808">Transferase</keyword>
<gene>
    <name evidence="6" type="ORF">ABEB36_002485</name>
</gene>
<evidence type="ECO:0000256" key="2">
    <source>
        <dbReference type="ARBA" id="ARBA00022692"/>
    </source>
</evidence>
<feature type="transmembrane region" description="Helical" evidence="5">
    <location>
        <begin position="213"/>
        <end position="231"/>
    </location>
</feature>
<evidence type="ECO:0000256" key="3">
    <source>
        <dbReference type="ARBA" id="ARBA00022989"/>
    </source>
</evidence>
<feature type="transmembrane region" description="Helical" evidence="5">
    <location>
        <begin position="278"/>
        <end position="301"/>
    </location>
</feature>
<comment type="function">
    <text evidence="5">A acetyltransferase, which acetylates the inositol ring of phosphatidylinositol during biosynthesis of GPI-anchor.</text>
</comment>
<dbReference type="Pfam" id="PF06423">
    <property type="entry name" value="GWT1"/>
    <property type="match status" value="1"/>
</dbReference>
<keyword evidence="3 5" id="KW-1133">Transmembrane helix</keyword>
<evidence type="ECO:0000256" key="1">
    <source>
        <dbReference type="ARBA" id="ARBA00004141"/>
    </source>
</evidence>
<dbReference type="GO" id="GO:0006506">
    <property type="term" value="P:GPI anchor biosynthetic process"/>
    <property type="evidence" value="ECO:0007669"/>
    <property type="project" value="UniProtKB-KW"/>
</dbReference>
<keyword evidence="2 5" id="KW-0812">Transmembrane</keyword>
<sequence length="444" mass="51773">MEADITENSDNFHDALETLLLVVPTSFLTTIATFLTSLFFISHKRIALIVEFIILVIPNILIQTVWSEYVTDPIAIFYFLTSFTCITFFAYFCSWWRRPILPTRLTYSIKKDFITNCRSTVNLLSVIAILAVDFLIFPRHHSKTHKTGFSLMDVGVGLFVFANGIVAPQTRKVVDVRSKTIKGFVVLLILGFARLLLTKLINYSVSEIEYGVHWNFFFTLAFTKIICYYILHYIHIDHIFITACLITVVHETLIQLFFKRWVFDVHHRENLLDANKEGLVSTFGYVALYLFSICFNLTIRYRDRKFLITMRRFFFCTLFALTLTVYCNYHFNVSRRLANAGYVFWILFIGSLMSWLFFIAERGTRKMFHEKLKNYICVPHLYDAINFNGLIFFLVGNVLTGLVNKSVKTKLVNSVNSIWILTGYMFVNCFVVVVLKWKNMKIPT</sequence>
<dbReference type="PANTHER" id="PTHR20661">
    <property type="entry name" value="PHOSPHATIDYLINOSITOL-GLYCAN BIOSYNTHESIS CLASS W PROTEIN"/>
    <property type="match status" value="1"/>
</dbReference>
<comment type="caution">
    <text evidence="6">The sequence shown here is derived from an EMBL/GenBank/DDBJ whole genome shotgun (WGS) entry which is preliminary data.</text>
</comment>
<feature type="transmembrane region" description="Helical" evidence="5">
    <location>
        <begin position="381"/>
        <end position="403"/>
    </location>
</feature>
<dbReference type="InterPro" id="IPR009447">
    <property type="entry name" value="PIGW/GWT1"/>
</dbReference>
<dbReference type="Proteomes" id="UP001566132">
    <property type="component" value="Unassembled WGS sequence"/>
</dbReference>
<evidence type="ECO:0000313" key="7">
    <source>
        <dbReference type="Proteomes" id="UP001566132"/>
    </source>
</evidence>
<evidence type="ECO:0000256" key="4">
    <source>
        <dbReference type="ARBA" id="ARBA00023136"/>
    </source>
</evidence>
<accession>A0ABD1F5W9</accession>
<dbReference type="EMBL" id="JBDJPC010000002">
    <property type="protein sequence ID" value="KAL1512997.1"/>
    <property type="molecule type" value="Genomic_DNA"/>
</dbReference>